<name>A0A1I5ASE5_9HYPH</name>
<dbReference type="PANTHER" id="PTHR43553:SF24">
    <property type="entry name" value="ENERGY-COUPLING FACTOR TRANSPORTER ATP-BINDING PROTEIN ECFA1"/>
    <property type="match status" value="1"/>
</dbReference>
<dbReference type="PROSITE" id="PS00211">
    <property type="entry name" value="ABC_TRANSPORTER_1"/>
    <property type="match status" value="1"/>
</dbReference>
<dbReference type="GO" id="GO:0005524">
    <property type="term" value="F:ATP binding"/>
    <property type="evidence" value="ECO:0007669"/>
    <property type="project" value="UniProtKB-KW"/>
</dbReference>
<dbReference type="InterPro" id="IPR050095">
    <property type="entry name" value="ECF_ABC_transporter_ATP-bd"/>
</dbReference>
<dbReference type="PROSITE" id="PS50893">
    <property type="entry name" value="ABC_TRANSPORTER_2"/>
    <property type="match status" value="1"/>
</dbReference>
<keyword evidence="7" id="KW-1185">Reference proteome</keyword>
<organism evidence="6 7">
    <name type="scientific">Cohaesibacter marisflavi</name>
    <dbReference type="NCBI Taxonomy" id="655353"/>
    <lineage>
        <taxon>Bacteria</taxon>
        <taxon>Pseudomonadati</taxon>
        <taxon>Pseudomonadota</taxon>
        <taxon>Alphaproteobacteria</taxon>
        <taxon>Hyphomicrobiales</taxon>
        <taxon>Cohaesibacteraceae</taxon>
    </lineage>
</organism>
<dbReference type="InterPro" id="IPR027417">
    <property type="entry name" value="P-loop_NTPase"/>
</dbReference>
<reference evidence="6 7" key="1">
    <citation type="submission" date="2016-10" db="EMBL/GenBank/DDBJ databases">
        <authorList>
            <person name="de Groot N.N."/>
        </authorList>
    </citation>
    <scope>NUCLEOTIDE SEQUENCE [LARGE SCALE GENOMIC DNA]</scope>
    <source>
        <strain evidence="6 7">CGMCC 1.9157</strain>
    </source>
</reference>
<proteinExistence type="inferred from homology"/>
<dbReference type="InterPro" id="IPR003439">
    <property type="entry name" value="ABC_transporter-like_ATP-bd"/>
</dbReference>
<keyword evidence="4 6" id="KW-0067">ATP-binding</keyword>
<dbReference type="GO" id="GO:0042626">
    <property type="term" value="F:ATPase-coupled transmembrane transporter activity"/>
    <property type="evidence" value="ECO:0007669"/>
    <property type="project" value="TreeGrafter"/>
</dbReference>
<feature type="domain" description="ABC transporter" evidence="5">
    <location>
        <begin position="5"/>
        <end position="215"/>
    </location>
</feature>
<dbReference type="CDD" id="cd03225">
    <property type="entry name" value="ABC_cobalt_CbiO_domain1"/>
    <property type="match status" value="1"/>
</dbReference>
<dbReference type="RefSeq" id="WP_090068635.1">
    <property type="nucleotide sequence ID" value="NZ_FOVR01000001.1"/>
</dbReference>
<evidence type="ECO:0000256" key="4">
    <source>
        <dbReference type="ARBA" id="ARBA00022840"/>
    </source>
</evidence>
<keyword evidence="3" id="KW-0547">Nucleotide-binding</keyword>
<comment type="similarity">
    <text evidence="1">Belongs to the ABC transporter superfamily.</text>
</comment>
<dbReference type="PANTHER" id="PTHR43553">
    <property type="entry name" value="HEAVY METAL TRANSPORTER"/>
    <property type="match status" value="1"/>
</dbReference>
<dbReference type="GO" id="GO:0016887">
    <property type="term" value="F:ATP hydrolysis activity"/>
    <property type="evidence" value="ECO:0007669"/>
    <property type="project" value="InterPro"/>
</dbReference>
<dbReference type="InterPro" id="IPR015856">
    <property type="entry name" value="ABC_transpr_CbiO/EcfA_su"/>
</dbReference>
<evidence type="ECO:0000313" key="6">
    <source>
        <dbReference type="EMBL" id="SFN65099.1"/>
    </source>
</evidence>
<keyword evidence="2" id="KW-0813">Transport</keyword>
<sequence length="215" mass="23849">MSLLLETDKLSYAYHGSAPCLSGASLALEEGERVGLVGDNGVGKSTFLQVLVGLYKSHDGRITAFGQDFVTEEDFIQLRRRVGLVFQDPDDQLFCPTVKEDIAFGPLNLGYSRAEADAIVEETLALLNLSHLKERVTHRLSGGQKRLVALATVIAMKPDILLLDEPTNDLDEKTRIRLIEILLSLPQAMIIVSHDRAFREKVVTRTVKMENGQIF</sequence>
<evidence type="ECO:0000259" key="5">
    <source>
        <dbReference type="PROSITE" id="PS50893"/>
    </source>
</evidence>
<evidence type="ECO:0000256" key="1">
    <source>
        <dbReference type="ARBA" id="ARBA00005417"/>
    </source>
</evidence>
<dbReference type="EMBL" id="FOVR01000001">
    <property type="protein sequence ID" value="SFN65099.1"/>
    <property type="molecule type" value="Genomic_DNA"/>
</dbReference>
<evidence type="ECO:0000256" key="2">
    <source>
        <dbReference type="ARBA" id="ARBA00022448"/>
    </source>
</evidence>
<dbReference type="Proteomes" id="UP000199236">
    <property type="component" value="Unassembled WGS sequence"/>
</dbReference>
<dbReference type="Pfam" id="PF00005">
    <property type="entry name" value="ABC_tran"/>
    <property type="match status" value="1"/>
</dbReference>
<dbReference type="SUPFAM" id="SSF52540">
    <property type="entry name" value="P-loop containing nucleoside triphosphate hydrolases"/>
    <property type="match status" value="1"/>
</dbReference>
<evidence type="ECO:0000313" key="7">
    <source>
        <dbReference type="Proteomes" id="UP000199236"/>
    </source>
</evidence>
<dbReference type="Gene3D" id="3.40.50.300">
    <property type="entry name" value="P-loop containing nucleotide triphosphate hydrolases"/>
    <property type="match status" value="1"/>
</dbReference>
<dbReference type="GO" id="GO:0043190">
    <property type="term" value="C:ATP-binding cassette (ABC) transporter complex"/>
    <property type="evidence" value="ECO:0007669"/>
    <property type="project" value="TreeGrafter"/>
</dbReference>
<dbReference type="OrthoDB" id="9782163at2"/>
<dbReference type="InterPro" id="IPR003593">
    <property type="entry name" value="AAA+_ATPase"/>
</dbReference>
<accession>A0A1I5ASE5</accession>
<dbReference type="AlphaFoldDB" id="A0A1I5ASE5"/>
<evidence type="ECO:0000256" key="3">
    <source>
        <dbReference type="ARBA" id="ARBA00022741"/>
    </source>
</evidence>
<dbReference type="InterPro" id="IPR017871">
    <property type="entry name" value="ABC_transporter-like_CS"/>
</dbReference>
<dbReference type="SMART" id="SM00382">
    <property type="entry name" value="AAA"/>
    <property type="match status" value="1"/>
</dbReference>
<dbReference type="STRING" id="655353.SAMN04488056_101588"/>
<protein>
    <submittedName>
        <fullName evidence="6">Cobalt/nickel transport system ATP-binding protein</fullName>
    </submittedName>
</protein>
<gene>
    <name evidence="6" type="ORF">SAMN04488056_101588</name>
</gene>